<gene>
    <name evidence="1" type="primary">RPS14_5</name>
    <name evidence="1" type="ORF">PGTUg99_032371</name>
</gene>
<dbReference type="GO" id="GO:0005840">
    <property type="term" value="C:ribosome"/>
    <property type="evidence" value="ECO:0007669"/>
    <property type="project" value="UniProtKB-KW"/>
</dbReference>
<sequence>MFLDFRLMIGLRSPTLIASLLRHSFRKRIVSIIPGVIDQAFINSSFRLACARSTKLTRRIDRSEYATCSDFPHLNHEVRVRDGMTLTSDKTK</sequence>
<organism evidence="1 2">
    <name type="scientific">Puccinia graminis f. sp. tritici</name>
    <dbReference type="NCBI Taxonomy" id="56615"/>
    <lineage>
        <taxon>Eukaryota</taxon>
        <taxon>Fungi</taxon>
        <taxon>Dikarya</taxon>
        <taxon>Basidiomycota</taxon>
        <taxon>Pucciniomycotina</taxon>
        <taxon>Pucciniomycetes</taxon>
        <taxon>Pucciniales</taxon>
        <taxon>Pucciniaceae</taxon>
        <taxon>Puccinia</taxon>
    </lineage>
</organism>
<comment type="caution">
    <text evidence="1">The sequence shown here is derived from an EMBL/GenBank/DDBJ whole genome shotgun (WGS) entry which is preliminary data.</text>
</comment>
<keyword evidence="1" id="KW-0689">Ribosomal protein</keyword>
<evidence type="ECO:0000313" key="2">
    <source>
        <dbReference type="Proteomes" id="UP000325313"/>
    </source>
</evidence>
<proteinExistence type="predicted"/>
<name>A0A5B0LTB0_PUCGR</name>
<accession>A0A5B0LTB0</accession>
<keyword evidence="1" id="KW-0687">Ribonucleoprotein</keyword>
<dbReference type="EMBL" id="VDEP01000507">
    <property type="protein sequence ID" value="KAA1067309.1"/>
    <property type="molecule type" value="Genomic_DNA"/>
</dbReference>
<reference evidence="1 2" key="1">
    <citation type="submission" date="2019-05" db="EMBL/GenBank/DDBJ databases">
        <title>Emergence of the Ug99 lineage of the wheat stem rust pathogen through somatic hybridization.</title>
        <authorList>
            <person name="Li F."/>
            <person name="Upadhyaya N.M."/>
            <person name="Sperschneider J."/>
            <person name="Matny O."/>
            <person name="Nguyen-Phuc H."/>
            <person name="Mago R."/>
            <person name="Raley C."/>
            <person name="Miller M.E."/>
            <person name="Silverstein K.A.T."/>
            <person name="Henningsen E."/>
            <person name="Hirsch C.D."/>
            <person name="Visser B."/>
            <person name="Pretorius Z.A."/>
            <person name="Steffenson B.J."/>
            <person name="Schwessinger B."/>
            <person name="Dodds P.N."/>
            <person name="Figueroa M."/>
        </authorList>
    </citation>
    <scope>NUCLEOTIDE SEQUENCE [LARGE SCALE GENOMIC DNA]</scope>
    <source>
        <strain evidence="1 2">Ug99</strain>
    </source>
</reference>
<protein>
    <submittedName>
        <fullName evidence="1">Ribosomal protein S14, S11</fullName>
    </submittedName>
</protein>
<evidence type="ECO:0000313" key="1">
    <source>
        <dbReference type="EMBL" id="KAA1067309.1"/>
    </source>
</evidence>
<dbReference type="AlphaFoldDB" id="A0A5B0LTB0"/>
<dbReference type="Proteomes" id="UP000325313">
    <property type="component" value="Unassembled WGS sequence"/>
</dbReference>